<evidence type="ECO:0000313" key="2">
    <source>
        <dbReference type="Proteomes" id="UP000240880"/>
    </source>
</evidence>
<protein>
    <submittedName>
        <fullName evidence="1">Uncharacterized protein</fullName>
    </submittedName>
</protein>
<comment type="caution">
    <text evidence="1">The sequence shown here is derived from an EMBL/GenBank/DDBJ whole genome shotgun (WGS) entry which is preliminary data.</text>
</comment>
<dbReference type="AlphaFoldDB" id="A0A2R6A9G3"/>
<proteinExistence type="predicted"/>
<gene>
    <name evidence="1" type="ORF">B9Q01_06425</name>
</gene>
<name>A0A2R6A9G3_9ARCH</name>
<organism evidence="1 2">
    <name type="scientific">Candidatus Marsarchaeota G1 archaeon OSP_D</name>
    <dbReference type="NCBI Taxonomy" id="1978155"/>
    <lineage>
        <taxon>Archaea</taxon>
        <taxon>Candidatus Marsarchaeota</taxon>
        <taxon>Candidatus Marsarchaeota group 1</taxon>
    </lineage>
</organism>
<dbReference type="Proteomes" id="UP000240880">
    <property type="component" value="Unassembled WGS sequence"/>
</dbReference>
<reference evidence="1 2" key="1">
    <citation type="submission" date="2017-04" db="EMBL/GenBank/DDBJ databases">
        <title>Novel microbial lineages endemic to geothermal iron-oxide mats fill important gaps in the evolutionary history of Archaea.</title>
        <authorList>
            <person name="Jay Z.J."/>
            <person name="Beam J.P."/>
            <person name="Dlakic M."/>
            <person name="Rusch D.B."/>
            <person name="Kozubal M.A."/>
            <person name="Inskeep W.P."/>
        </authorList>
    </citation>
    <scope>NUCLEOTIDE SEQUENCE [LARGE SCALE GENOMIC DNA]</scope>
    <source>
        <strain evidence="1">OSP_D</strain>
    </source>
</reference>
<sequence>MFSLLFMMQYPSIPQTQTPLALKVSYNVTTGYFNITNAGGSIIHVQNIFIREPDGNAYVSTFQTSLLQGQTIPIFLGKYLEHGSVVSIETNEGVKTVVVS</sequence>
<dbReference type="EMBL" id="NEXC01000043">
    <property type="protein sequence ID" value="PSN82968.1"/>
    <property type="molecule type" value="Genomic_DNA"/>
</dbReference>
<evidence type="ECO:0000313" key="1">
    <source>
        <dbReference type="EMBL" id="PSN82968.1"/>
    </source>
</evidence>
<accession>A0A2R6A9G3</accession>